<protein>
    <submittedName>
        <fullName evidence="1">Uncharacterized protein</fullName>
    </submittedName>
</protein>
<dbReference type="HOGENOM" id="CLU_3249430_0_0_9"/>
<dbReference type="PaxDb" id="411902-CLOBOL_02217"/>
<organism evidence="1 2">
    <name type="scientific">Enterocloster bolteae (strain ATCC BAA-613 / DSM 15670 / CCUG 46953 / JCM 12243 / WAL 16351)</name>
    <name type="common">Clostridium bolteae</name>
    <dbReference type="NCBI Taxonomy" id="411902"/>
    <lineage>
        <taxon>Bacteria</taxon>
        <taxon>Bacillati</taxon>
        <taxon>Bacillota</taxon>
        <taxon>Clostridia</taxon>
        <taxon>Lachnospirales</taxon>
        <taxon>Lachnospiraceae</taxon>
        <taxon>Enterocloster</taxon>
    </lineage>
</organism>
<evidence type="ECO:0000313" key="2">
    <source>
        <dbReference type="Proteomes" id="UP000005396"/>
    </source>
</evidence>
<reference evidence="1 2" key="2">
    <citation type="submission" date="2007-09" db="EMBL/GenBank/DDBJ databases">
        <title>Draft genome sequence of Clostridium bolteae (ATCC BAA-613).</title>
        <authorList>
            <person name="Sudarsanam P."/>
            <person name="Ley R."/>
            <person name="Guruge J."/>
            <person name="Turnbaugh P.J."/>
            <person name="Mahowald M."/>
            <person name="Liep D."/>
            <person name="Gordon J."/>
        </authorList>
    </citation>
    <scope>NUCLEOTIDE SEQUENCE [LARGE SCALE GENOMIC DNA]</scope>
    <source>
        <strain evidence="2">ATCC BAA-613 / DSM 15670 / CCUG 46953 / JCM 12243 / WAL 16351</strain>
    </source>
</reference>
<accession>A8RNJ3</accession>
<name>A8RNJ3_ENTBW</name>
<reference evidence="1 2" key="1">
    <citation type="submission" date="2007-08" db="EMBL/GenBank/DDBJ databases">
        <authorList>
            <person name="Fulton L."/>
            <person name="Clifton S."/>
            <person name="Fulton B."/>
            <person name="Xu J."/>
            <person name="Minx P."/>
            <person name="Pepin K.H."/>
            <person name="Johnson M."/>
            <person name="Thiruvilangam P."/>
            <person name="Bhonagiri V."/>
            <person name="Nash W.E."/>
            <person name="Mardis E.R."/>
            <person name="Wilson R.K."/>
        </authorList>
    </citation>
    <scope>NUCLEOTIDE SEQUENCE [LARGE SCALE GENOMIC DNA]</scope>
    <source>
        <strain evidence="2">ATCC BAA-613 / DSM 15670 / CCUG 46953 / JCM 12243 / WAL 16351</strain>
    </source>
</reference>
<sequence length="42" mass="4944">MTGLFLCCFEIIKRNKGEFYCHENNVKVKVAMKFIDNQTKTT</sequence>
<evidence type="ECO:0000313" key="1">
    <source>
        <dbReference type="EMBL" id="EDP17640.1"/>
    </source>
</evidence>
<proteinExistence type="predicted"/>
<dbReference type="EMBL" id="ABCC02000022">
    <property type="protein sequence ID" value="EDP17640.1"/>
    <property type="molecule type" value="Genomic_DNA"/>
</dbReference>
<dbReference type="Proteomes" id="UP000005396">
    <property type="component" value="Unassembled WGS sequence"/>
</dbReference>
<gene>
    <name evidence="1" type="ORF">CLOBOL_02217</name>
</gene>
<comment type="caution">
    <text evidence="1">The sequence shown here is derived from an EMBL/GenBank/DDBJ whole genome shotgun (WGS) entry which is preliminary data.</text>
</comment>
<dbReference type="AlphaFoldDB" id="A8RNJ3"/>